<evidence type="ECO:0000313" key="1">
    <source>
        <dbReference type="EMBL" id="KAI0029481.1"/>
    </source>
</evidence>
<keyword evidence="2" id="KW-1185">Reference proteome</keyword>
<protein>
    <submittedName>
        <fullName evidence="1">Uncharacterized protein</fullName>
    </submittedName>
</protein>
<dbReference type="EMBL" id="MU273673">
    <property type="protein sequence ID" value="KAI0029481.1"/>
    <property type="molecule type" value="Genomic_DNA"/>
</dbReference>
<reference evidence="1" key="2">
    <citation type="journal article" date="2022" name="New Phytol.">
        <title>Evolutionary transition to the ectomycorrhizal habit in the genomes of a hyperdiverse lineage of mushroom-forming fungi.</title>
        <authorList>
            <person name="Looney B."/>
            <person name="Miyauchi S."/>
            <person name="Morin E."/>
            <person name="Drula E."/>
            <person name="Courty P.E."/>
            <person name="Kohler A."/>
            <person name="Kuo A."/>
            <person name="LaButti K."/>
            <person name="Pangilinan J."/>
            <person name="Lipzen A."/>
            <person name="Riley R."/>
            <person name="Andreopoulos W."/>
            <person name="He G."/>
            <person name="Johnson J."/>
            <person name="Nolan M."/>
            <person name="Tritt A."/>
            <person name="Barry K.W."/>
            <person name="Grigoriev I.V."/>
            <person name="Nagy L.G."/>
            <person name="Hibbett D."/>
            <person name="Henrissat B."/>
            <person name="Matheny P.B."/>
            <person name="Labbe J."/>
            <person name="Martin F.M."/>
        </authorList>
    </citation>
    <scope>NUCLEOTIDE SEQUENCE</scope>
    <source>
        <strain evidence="1">EC-137</strain>
    </source>
</reference>
<dbReference type="Proteomes" id="UP000814128">
    <property type="component" value="Unassembled WGS sequence"/>
</dbReference>
<evidence type="ECO:0000313" key="2">
    <source>
        <dbReference type="Proteomes" id="UP000814128"/>
    </source>
</evidence>
<reference evidence="1" key="1">
    <citation type="submission" date="2021-02" db="EMBL/GenBank/DDBJ databases">
        <authorList>
            <consortium name="DOE Joint Genome Institute"/>
            <person name="Ahrendt S."/>
            <person name="Looney B.P."/>
            <person name="Miyauchi S."/>
            <person name="Morin E."/>
            <person name="Drula E."/>
            <person name="Courty P.E."/>
            <person name="Chicoki N."/>
            <person name="Fauchery L."/>
            <person name="Kohler A."/>
            <person name="Kuo A."/>
            <person name="Labutti K."/>
            <person name="Pangilinan J."/>
            <person name="Lipzen A."/>
            <person name="Riley R."/>
            <person name="Andreopoulos W."/>
            <person name="He G."/>
            <person name="Johnson J."/>
            <person name="Barry K.W."/>
            <person name="Grigoriev I.V."/>
            <person name="Nagy L."/>
            <person name="Hibbett D."/>
            <person name="Henrissat B."/>
            <person name="Matheny P.B."/>
            <person name="Labbe J."/>
            <person name="Martin F."/>
        </authorList>
    </citation>
    <scope>NUCLEOTIDE SEQUENCE</scope>
    <source>
        <strain evidence="1">EC-137</strain>
    </source>
</reference>
<gene>
    <name evidence="1" type="ORF">K488DRAFT_80143</name>
</gene>
<sequence length="398" mass="43245">MPSTPSAAQEKEKARACLRLTSRLQGNTAFKAGDFAAAVGHYSAAILADRKDYTLPLNRAAAYLKLSKRAFPHFFHARDPKFFAGTRTRSAIAHALPMTDRDADADLHDALRVEPNNDAVKTELARVATLLEKGKARAEPRKPVEVSSPPTSVDRPKRRRVPIKIVQSEQAVSTHLPEAPVSDDALLKPVSTRPLSSVPSPAPSSSASKPQTFQEAKQVRTSKAGGGIFRPSGSHTVFNPAPPNGATSSTKAPAPASARPPPLSAVPLSAPASGDANTKLQWTLFSFSRNWNALLSPADRWQLLSRIPPSALPSLFQTSLETPLLLSVLDTFHTLLTSSAYETERHDLRNWIRQYLVHFPQVPRFGTVVLFLSSNEKALTKEVLREAGADEALLAAWR</sequence>
<name>A0ACB8QDV4_9AGAM</name>
<accession>A0ACB8QDV4</accession>
<proteinExistence type="predicted"/>
<comment type="caution">
    <text evidence="1">The sequence shown here is derived from an EMBL/GenBank/DDBJ whole genome shotgun (WGS) entry which is preliminary data.</text>
</comment>
<organism evidence="1 2">
    <name type="scientific">Vararia minispora EC-137</name>
    <dbReference type="NCBI Taxonomy" id="1314806"/>
    <lineage>
        <taxon>Eukaryota</taxon>
        <taxon>Fungi</taxon>
        <taxon>Dikarya</taxon>
        <taxon>Basidiomycota</taxon>
        <taxon>Agaricomycotina</taxon>
        <taxon>Agaricomycetes</taxon>
        <taxon>Russulales</taxon>
        <taxon>Lachnocladiaceae</taxon>
        <taxon>Vararia</taxon>
    </lineage>
</organism>